<organism evidence="18 19">
    <name type="scientific">Parthenolecanium corni</name>
    <dbReference type="NCBI Taxonomy" id="536013"/>
    <lineage>
        <taxon>Eukaryota</taxon>
        <taxon>Metazoa</taxon>
        <taxon>Ecdysozoa</taxon>
        <taxon>Arthropoda</taxon>
        <taxon>Hexapoda</taxon>
        <taxon>Insecta</taxon>
        <taxon>Pterygota</taxon>
        <taxon>Neoptera</taxon>
        <taxon>Paraneoptera</taxon>
        <taxon>Hemiptera</taxon>
        <taxon>Sternorrhyncha</taxon>
        <taxon>Coccoidea</taxon>
        <taxon>Coccidae</taxon>
        <taxon>Parthenolecanium</taxon>
    </lineage>
</organism>
<dbReference type="InterPro" id="IPR040707">
    <property type="entry name" value="FGAR-AT_N"/>
</dbReference>
<dbReference type="NCBIfam" id="TIGR01735">
    <property type="entry name" value="FGAM_synt"/>
    <property type="match status" value="1"/>
</dbReference>
<dbReference type="Gene3D" id="3.30.1330.10">
    <property type="entry name" value="PurM-like, N-terminal domain"/>
    <property type="match status" value="2"/>
</dbReference>
<evidence type="ECO:0000256" key="6">
    <source>
        <dbReference type="ARBA" id="ARBA00022741"/>
    </source>
</evidence>
<keyword evidence="6" id="KW-0547">Nucleotide-binding</keyword>
<dbReference type="CDD" id="cd02203">
    <property type="entry name" value="PurL_repeat1"/>
    <property type="match status" value="1"/>
</dbReference>
<dbReference type="PANTHER" id="PTHR10099:SF1">
    <property type="entry name" value="PHOSPHORIBOSYLFORMYLGLYCINAMIDINE SYNTHASE"/>
    <property type="match status" value="1"/>
</dbReference>
<evidence type="ECO:0000256" key="1">
    <source>
        <dbReference type="ARBA" id="ARBA00004920"/>
    </source>
</evidence>
<dbReference type="Proteomes" id="UP001367676">
    <property type="component" value="Unassembled WGS sequence"/>
</dbReference>
<dbReference type="SUPFAM" id="SSF52317">
    <property type="entry name" value="Class I glutamine amidotransferase-like"/>
    <property type="match status" value="1"/>
</dbReference>
<evidence type="ECO:0000259" key="14">
    <source>
        <dbReference type="Pfam" id="PF02769"/>
    </source>
</evidence>
<keyword evidence="5" id="KW-0479">Metal-binding</keyword>
<proteinExistence type="inferred from homology"/>
<dbReference type="SUPFAM" id="SSF55326">
    <property type="entry name" value="PurM N-terminal domain-like"/>
    <property type="match status" value="2"/>
</dbReference>
<dbReference type="Gene3D" id="1.10.8.750">
    <property type="entry name" value="Phosphoribosylformylglycinamidine synthase, linker domain"/>
    <property type="match status" value="1"/>
</dbReference>
<evidence type="ECO:0000256" key="9">
    <source>
        <dbReference type="ARBA" id="ARBA00022842"/>
    </source>
</evidence>
<dbReference type="InterPro" id="IPR036604">
    <property type="entry name" value="PurS-like_sf"/>
</dbReference>
<evidence type="ECO:0000313" key="19">
    <source>
        <dbReference type="Proteomes" id="UP001367676"/>
    </source>
</evidence>
<dbReference type="InterPro" id="IPR055181">
    <property type="entry name" value="FGAR-AT_PurM_N-like"/>
</dbReference>
<evidence type="ECO:0000259" key="17">
    <source>
        <dbReference type="Pfam" id="PF22689"/>
    </source>
</evidence>
<evidence type="ECO:0000259" key="15">
    <source>
        <dbReference type="Pfam" id="PF18072"/>
    </source>
</evidence>
<keyword evidence="4" id="KW-0436">Ligase</keyword>
<dbReference type="SUPFAM" id="SSF82697">
    <property type="entry name" value="PurS-like"/>
    <property type="match status" value="1"/>
</dbReference>
<evidence type="ECO:0000313" key="18">
    <source>
        <dbReference type="EMBL" id="KAK7571931.1"/>
    </source>
</evidence>
<dbReference type="Pfam" id="PF13507">
    <property type="entry name" value="GATase_5"/>
    <property type="match status" value="1"/>
</dbReference>
<dbReference type="NCBIfam" id="NF003672">
    <property type="entry name" value="PRK05297.1"/>
    <property type="match status" value="1"/>
</dbReference>
<evidence type="ECO:0000256" key="12">
    <source>
        <dbReference type="ARBA" id="ARBA00032632"/>
    </source>
</evidence>
<dbReference type="EMBL" id="JBBCAQ010000038">
    <property type="protein sequence ID" value="KAK7571931.1"/>
    <property type="molecule type" value="Genomic_DNA"/>
</dbReference>
<comment type="similarity">
    <text evidence="2">In the N-terminal section; belongs to the FGAMS family.</text>
</comment>
<name>A0AAN9XYE2_9HEMI</name>
<dbReference type="PROSITE" id="PS51273">
    <property type="entry name" value="GATASE_TYPE_1"/>
    <property type="match status" value="1"/>
</dbReference>
<dbReference type="GO" id="GO:0004642">
    <property type="term" value="F:phosphoribosylformylglycinamidine synthase activity"/>
    <property type="evidence" value="ECO:0007669"/>
    <property type="project" value="UniProtKB-EC"/>
</dbReference>
<evidence type="ECO:0000256" key="5">
    <source>
        <dbReference type="ARBA" id="ARBA00022723"/>
    </source>
</evidence>
<evidence type="ECO:0000256" key="4">
    <source>
        <dbReference type="ARBA" id="ARBA00022598"/>
    </source>
</evidence>
<protein>
    <recommendedName>
        <fullName evidence="13">Phosphoribosylformylglycinamidine synthase</fullName>
        <ecNumber evidence="3">6.3.5.3</ecNumber>
    </recommendedName>
    <alternativeName>
        <fullName evidence="12">Formylglycinamide ribonucleotide amidotransferase</fullName>
    </alternativeName>
    <alternativeName>
        <fullName evidence="11">Formylglycinamide ribotide amidotransferase</fullName>
    </alternativeName>
</protein>
<evidence type="ECO:0000259" key="16">
    <source>
        <dbReference type="Pfam" id="PF18076"/>
    </source>
</evidence>
<dbReference type="GO" id="GO:0046872">
    <property type="term" value="F:metal ion binding"/>
    <property type="evidence" value="ECO:0007669"/>
    <property type="project" value="UniProtKB-KW"/>
</dbReference>
<dbReference type="Pfam" id="PF22689">
    <property type="entry name" value="FGAR-AT_PurM_N-like"/>
    <property type="match status" value="1"/>
</dbReference>
<dbReference type="Pfam" id="PF02769">
    <property type="entry name" value="AIRS_C"/>
    <property type="match status" value="2"/>
</dbReference>
<dbReference type="SUPFAM" id="SSF56042">
    <property type="entry name" value="PurM C-terminal domain-like"/>
    <property type="match status" value="2"/>
</dbReference>
<evidence type="ECO:0000256" key="10">
    <source>
        <dbReference type="ARBA" id="ARBA00022962"/>
    </source>
</evidence>
<dbReference type="InterPro" id="IPR010918">
    <property type="entry name" value="PurM-like_C_dom"/>
</dbReference>
<dbReference type="PANTHER" id="PTHR10099">
    <property type="entry name" value="PHOSPHORIBOSYLFORMYLGLYCINAMIDINE SYNTHASE"/>
    <property type="match status" value="1"/>
</dbReference>
<evidence type="ECO:0000256" key="7">
    <source>
        <dbReference type="ARBA" id="ARBA00022755"/>
    </source>
</evidence>
<feature type="domain" description="Phosphoribosylformylglycinamidine synthase linker" evidence="15">
    <location>
        <begin position="186"/>
        <end position="234"/>
    </location>
</feature>
<dbReference type="Gene3D" id="3.40.50.880">
    <property type="match status" value="1"/>
</dbReference>
<dbReference type="CDD" id="cd02204">
    <property type="entry name" value="PurL_repeat2"/>
    <property type="match status" value="1"/>
</dbReference>
<reference evidence="18 19" key="1">
    <citation type="submission" date="2024-03" db="EMBL/GenBank/DDBJ databases">
        <title>Adaptation during the transition from Ophiocordyceps entomopathogen to insect associate is accompanied by gene loss and intensified selection.</title>
        <authorList>
            <person name="Ward C.M."/>
            <person name="Onetto C.A."/>
            <person name="Borneman A.R."/>
        </authorList>
    </citation>
    <scope>NUCLEOTIDE SEQUENCE [LARGE SCALE GENOMIC DNA]</scope>
    <source>
        <strain evidence="18">AWRI1</strain>
        <tissue evidence="18">Single Adult Female</tissue>
    </source>
</reference>
<dbReference type="CDD" id="cd01740">
    <property type="entry name" value="GATase1_FGAR_AT"/>
    <property type="match status" value="1"/>
</dbReference>
<evidence type="ECO:0000256" key="13">
    <source>
        <dbReference type="ARBA" id="ARBA00071729"/>
    </source>
</evidence>
<feature type="domain" description="FGAR-AT PurM N-terminal-like" evidence="17">
    <location>
        <begin position="676"/>
        <end position="831"/>
    </location>
</feature>
<comment type="caution">
    <text evidence="18">The sequence shown here is derived from an EMBL/GenBank/DDBJ whole genome shotgun (WGS) entry which is preliminary data.</text>
</comment>
<keyword evidence="19" id="KW-1185">Reference proteome</keyword>
<dbReference type="InterPro" id="IPR036676">
    <property type="entry name" value="PurM-like_C_sf"/>
</dbReference>
<dbReference type="SUPFAM" id="SSF109736">
    <property type="entry name" value="FGAM synthase PurL, linker domain"/>
    <property type="match status" value="1"/>
</dbReference>
<dbReference type="HAMAP" id="MF_00419">
    <property type="entry name" value="PurL_1"/>
    <property type="match status" value="1"/>
</dbReference>
<keyword evidence="7" id="KW-0658">Purine biosynthesis</keyword>
<feature type="domain" description="PurM-like C-terminal" evidence="14">
    <location>
        <begin position="447"/>
        <end position="603"/>
    </location>
</feature>
<gene>
    <name evidence="18" type="ORF">V9T40_014403</name>
</gene>
<dbReference type="Gene3D" id="3.90.650.10">
    <property type="entry name" value="PurM-like C-terminal domain"/>
    <property type="match status" value="2"/>
</dbReference>
<feature type="domain" description="Phosphoribosylformylglycinamidine synthase N-terminal" evidence="16">
    <location>
        <begin position="38"/>
        <end position="159"/>
    </location>
</feature>
<dbReference type="FunFam" id="3.90.650.10:FF:000024">
    <property type="entry name" value="Phosphoribosylformylglycinamidine synthase"/>
    <property type="match status" value="1"/>
</dbReference>
<dbReference type="InterPro" id="IPR010073">
    <property type="entry name" value="PurL_large"/>
</dbReference>
<comment type="pathway">
    <text evidence="1">Purine metabolism; IMP biosynthesis via de novo pathway; 5-amino-1-(5-phospho-D-ribosyl)imidazole from N(2)-formyl-N(1)-(5-phospho-D-ribosyl)glycinamide: step 1/2.</text>
</comment>
<dbReference type="GO" id="GO:0005524">
    <property type="term" value="F:ATP binding"/>
    <property type="evidence" value="ECO:0007669"/>
    <property type="project" value="UniProtKB-KW"/>
</dbReference>
<dbReference type="EC" id="6.3.5.3" evidence="3"/>
<keyword evidence="10" id="KW-0315">Glutamine amidotransferase</keyword>
<feature type="domain" description="PurM-like C-terminal" evidence="14">
    <location>
        <begin position="878"/>
        <end position="986"/>
    </location>
</feature>
<evidence type="ECO:0000256" key="11">
    <source>
        <dbReference type="ARBA" id="ARBA00029823"/>
    </source>
</evidence>
<keyword evidence="9" id="KW-0460">Magnesium</keyword>
<dbReference type="InterPro" id="IPR029062">
    <property type="entry name" value="Class_I_gatase-like"/>
</dbReference>
<dbReference type="GO" id="GO:0006189">
    <property type="term" value="P:'de novo' IMP biosynthetic process"/>
    <property type="evidence" value="ECO:0007669"/>
    <property type="project" value="InterPro"/>
</dbReference>
<dbReference type="SMART" id="SM01211">
    <property type="entry name" value="GATase_5"/>
    <property type="match status" value="1"/>
</dbReference>
<dbReference type="Pfam" id="PF18072">
    <property type="entry name" value="FGAR-AT_linker"/>
    <property type="match status" value="1"/>
</dbReference>
<keyword evidence="8" id="KW-0067">ATP-binding</keyword>
<evidence type="ECO:0000256" key="2">
    <source>
        <dbReference type="ARBA" id="ARBA00008608"/>
    </source>
</evidence>
<dbReference type="GO" id="GO:0005737">
    <property type="term" value="C:cytoplasm"/>
    <property type="evidence" value="ECO:0007669"/>
    <property type="project" value="TreeGrafter"/>
</dbReference>
<sequence>MTILHFYLPVEQFSEQTEIREKIKKLRSIGDIEISAAEYCYNVEILEEVSSSDLLKLKWILSDPILEDGFVRPTTTLNRDPTNELLIEIGPRLNFSTPFSSNAVSVSHSVGLKNVKRIEKSHRYLVRLGCKPGGKTIAQLKLEITDALHDRMTECAYETPITSFDHGMKPKPWYFVDVLNEGAKALEKINTDLGLSFDEWDIKFYTTLFRKLQRNPTTVECFDLAQSNSEHSRHWFFKGNLKIDGVLMPSSLFAMIMETPKYSNQNNVIRFSDNSSAIRGFTVKKIQPENPTKPSKFLFPDAHLHLIFTAETHNFPTAVSPFSGATTGTGGRIRDIQAVGRGGHTIAGTVGYSVGSLFIPGYHLPWEVHKTANLSTFAKPLEILIEASNGCSDYGNKFGEPVICGFTRSFSLTNSQNQKIEYIKPILFSAGIGTVEDHFISKQKPAKGMKVVKIGGPVYRIGVGGGAASSTEVQGDNKAELDFNAVQRGDAEMEQKLNRLVRGCLEYPGHQNPILSIHDQGAGGNGNVLKELVEPEGAVIFTRAFELGDDSVSTLDLWGAEYQESNAILCSEKDISKLEALSRRERCPVNVVGTVTGTGKVILTEEDINHEKFLDSVITDDMYPVNLDLQAVLGNVPKKEFDLVSSPIIHQTFYLPTHPKIMDMLKLVLRHPTVCSKRFLTNKVDRSVTGLIAQQQCVGPLHTPVADVAVTAISHFDIHGIASSIGEQPVKGLLNPAAGARMSVAEALSNLVFAKISSLNDVKCSGNWMWPAKLRGEGVHLYNACVAMCSIMKELGIAVDGGKDSLSMATRLSNGEIVKSPGTLVISTYAPCPDITKKVTPDLKVPWRSRQGCLLHVDVSSGKSRLAGSILAQCYGQLGQNVPDIENPGKLKTAFNITQQLIDARKIVSGHDISDGGLVTCLVEMAISGVAGISVNFTNTSEYKSAAEVLFAEECGWILECEEVNVDNIMSLFKSSGITCTLIGYSDSCGKDAKIDISYGGEQIICAPLCEVSAIWEETSYQIEKLQTNSDCATQEFESLIERTRPSYQYKLELCPEQPIIKADIRVAVLREEGINGDREMAAALFMAGFEVWDVAMQDLLDEKITLDHFHGVIFPGGFSYADVFGAAKGWAATILNHVTLRKQFKSFYHRENTFSFGVCNGCQLMCLINWIGNEEVVSDEDLRPRVMLKQNLSSRFESRFSTVKICKSPAIMLKNMENSCLGVWVAHGEGRFTYASDDVRKYIEKNNCIAIQYVDDDNNITERYPFNPNGSVGGVAGICSPNGRHLAMMPHPERCVKFWQWPYIPPAWKKKINASDPNSFSPWFQMFLNAYDWCRNTVKN</sequence>
<dbReference type="FunFam" id="3.30.1330.10:FF:000026">
    <property type="entry name" value="phosphoribosylformylglycinamidine synthase"/>
    <property type="match status" value="1"/>
</dbReference>
<dbReference type="InterPro" id="IPR041609">
    <property type="entry name" value="PurL_linker"/>
</dbReference>
<dbReference type="FunFam" id="3.30.1330.10:FF:000007">
    <property type="entry name" value="Phosphoribosylformylglycinamidine synthase, putative"/>
    <property type="match status" value="1"/>
</dbReference>
<dbReference type="FunFam" id="1.10.8.750:FF:000001">
    <property type="entry name" value="Putative phosphoribosylformylglycinamidine synthase"/>
    <property type="match status" value="1"/>
</dbReference>
<accession>A0AAN9XYE2</accession>
<evidence type="ECO:0000256" key="3">
    <source>
        <dbReference type="ARBA" id="ARBA00012747"/>
    </source>
</evidence>
<dbReference type="InterPro" id="IPR036921">
    <property type="entry name" value="PurM-like_N_sf"/>
</dbReference>
<dbReference type="Pfam" id="PF18076">
    <property type="entry name" value="FGAR-AT_N"/>
    <property type="match status" value="1"/>
</dbReference>
<evidence type="ECO:0000256" key="8">
    <source>
        <dbReference type="ARBA" id="ARBA00022840"/>
    </source>
</evidence>